<evidence type="ECO:0008006" key="3">
    <source>
        <dbReference type="Google" id="ProtNLM"/>
    </source>
</evidence>
<gene>
    <name evidence="1" type="ORF">WG926_01065</name>
</gene>
<name>A0ABU9YDL6_9PROT</name>
<keyword evidence="2" id="KW-1185">Reference proteome</keyword>
<organism evidence="1 2">
    <name type="scientific">Tistrella arctica</name>
    <dbReference type="NCBI Taxonomy" id="3133430"/>
    <lineage>
        <taxon>Bacteria</taxon>
        <taxon>Pseudomonadati</taxon>
        <taxon>Pseudomonadota</taxon>
        <taxon>Alphaproteobacteria</taxon>
        <taxon>Geminicoccales</taxon>
        <taxon>Geminicoccaceae</taxon>
        <taxon>Tistrella</taxon>
    </lineage>
</organism>
<proteinExistence type="predicted"/>
<sequence>MPNASNSLQQFAKRALKAQPVGERAIVAEVTEVAQEVKDVRGDLLRVLCNRLVGMEEIGVTLIGDSG</sequence>
<dbReference type="EMBL" id="JBBKTW010000001">
    <property type="protein sequence ID" value="MEN2986875.1"/>
    <property type="molecule type" value="Genomic_DNA"/>
</dbReference>
<protein>
    <recommendedName>
        <fullName evidence="3">Flagellum-specific ATP synthase FliI</fullName>
    </recommendedName>
</protein>
<evidence type="ECO:0000313" key="2">
    <source>
        <dbReference type="Proteomes" id="UP001413721"/>
    </source>
</evidence>
<dbReference type="Proteomes" id="UP001413721">
    <property type="component" value="Unassembled WGS sequence"/>
</dbReference>
<dbReference type="RefSeq" id="WP_345930965.1">
    <property type="nucleotide sequence ID" value="NZ_JBBKTV010000001.1"/>
</dbReference>
<comment type="caution">
    <text evidence="1">The sequence shown here is derived from an EMBL/GenBank/DDBJ whole genome shotgun (WGS) entry which is preliminary data.</text>
</comment>
<accession>A0ABU9YDL6</accession>
<evidence type="ECO:0000313" key="1">
    <source>
        <dbReference type="EMBL" id="MEN2986875.1"/>
    </source>
</evidence>
<reference evidence="1 2" key="1">
    <citation type="submission" date="2024-03" db="EMBL/GenBank/DDBJ databases">
        <title>High-quality draft genome sequencing of Tistrella sp. BH-R2-4.</title>
        <authorList>
            <person name="Dong C."/>
        </authorList>
    </citation>
    <scope>NUCLEOTIDE SEQUENCE [LARGE SCALE GENOMIC DNA]</scope>
    <source>
        <strain evidence="1 2">BH-R2-4</strain>
    </source>
</reference>